<dbReference type="Gene3D" id="2.40.10.480">
    <property type="match status" value="1"/>
</dbReference>
<dbReference type="InterPro" id="IPR011047">
    <property type="entry name" value="Quinoprotein_ADH-like_sf"/>
</dbReference>
<dbReference type="Gene3D" id="2.130.10.10">
    <property type="entry name" value="YVTN repeat-like/Quinoprotein amine dehydrogenase"/>
    <property type="match status" value="1"/>
</dbReference>
<dbReference type="InterPro" id="IPR002372">
    <property type="entry name" value="PQQ_rpt_dom"/>
</dbReference>
<evidence type="ECO:0000313" key="3">
    <source>
        <dbReference type="Proteomes" id="UP001431776"/>
    </source>
</evidence>
<reference evidence="2" key="1">
    <citation type="submission" date="2023-05" db="EMBL/GenBank/DDBJ databases">
        <title>Anaerotaeda fermentans gen. nov., sp. nov., a novel anaerobic planctomycete of the new family within the order Sedimentisphaerales isolated from Taman Peninsula, Russia.</title>
        <authorList>
            <person name="Khomyakova M.A."/>
            <person name="Merkel A.Y."/>
            <person name="Slobodkin A.I."/>
        </authorList>
    </citation>
    <scope>NUCLEOTIDE SEQUENCE</scope>
    <source>
        <strain evidence="2">M17dextr</strain>
    </source>
</reference>
<dbReference type="InterPro" id="IPR015943">
    <property type="entry name" value="WD40/YVTN_repeat-like_dom_sf"/>
</dbReference>
<dbReference type="PROSITE" id="PS51257">
    <property type="entry name" value="PROKAR_LIPOPROTEIN"/>
    <property type="match status" value="1"/>
</dbReference>
<comment type="caution">
    <text evidence="2">The sequence shown here is derived from an EMBL/GenBank/DDBJ whole genome shotgun (WGS) entry which is preliminary data.</text>
</comment>
<dbReference type="PANTHER" id="PTHR34512">
    <property type="entry name" value="CELL SURFACE PROTEIN"/>
    <property type="match status" value="1"/>
</dbReference>
<feature type="domain" description="Pyrrolo-quinoline quinone repeat" evidence="1">
    <location>
        <begin position="330"/>
        <end position="395"/>
    </location>
</feature>
<gene>
    <name evidence="2" type="ORF">QJ522_21900</name>
</gene>
<dbReference type="AlphaFoldDB" id="A0AAW6U4F4"/>
<dbReference type="EMBL" id="JASCXX010000050">
    <property type="protein sequence ID" value="MDI6451730.1"/>
    <property type="molecule type" value="Genomic_DNA"/>
</dbReference>
<evidence type="ECO:0000313" key="2">
    <source>
        <dbReference type="EMBL" id="MDI6451730.1"/>
    </source>
</evidence>
<keyword evidence="3" id="KW-1185">Reference proteome</keyword>
<organism evidence="2 3">
    <name type="scientific">Anaerobaca lacustris</name>
    <dbReference type="NCBI Taxonomy" id="3044600"/>
    <lineage>
        <taxon>Bacteria</taxon>
        <taxon>Pseudomonadati</taxon>
        <taxon>Planctomycetota</taxon>
        <taxon>Phycisphaerae</taxon>
        <taxon>Sedimentisphaerales</taxon>
        <taxon>Anaerobacaceae</taxon>
        <taxon>Anaerobaca</taxon>
    </lineage>
</organism>
<dbReference type="RefSeq" id="WP_432212243.1">
    <property type="nucleotide sequence ID" value="NZ_JASCXX010000050.1"/>
</dbReference>
<accession>A0AAW6U4F4</accession>
<dbReference type="PANTHER" id="PTHR34512:SF30">
    <property type="entry name" value="OUTER MEMBRANE PROTEIN ASSEMBLY FACTOR BAMB"/>
    <property type="match status" value="1"/>
</dbReference>
<feature type="domain" description="Pyrrolo-quinoline quinone repeat" evidence="1">
    <location>
        <begin position="115"/>
        <end position="295"/>
    </location>
</feature>
<dbReference type="SUPFAM" id="SSF50998">
    <property type="entry name" value="Quinoprotein alcohol dehydrogenase-like"/>
    <property type="match status" value="1"/>
</dbReference>
<name>A0AAW6U4F4_9BACT</name>
<dbReference type="Proteomes" id="UP001431776">
    <property type="component" value="Unassembled WGS sequence"/>
</dbReference>
<proteinExistence type="predicted"/>
<protein>
    <submittedName>
        <fullName evidence="2">PQQ-like beta-propeller repeat protein</fullName>
    </submittedName>
</protein>
<evidence type="ECO:0000259" key="1">
    <source>
        <dbReference type="Pfam" id="PF13360"/>
    </source>
</evidence>
<sequence length="446" mass="49234">MRNEALRSICAGFLVSGCLGVSFAGDGNEWPQFRGPGGSGIAQETRSRGVPTEWDTTKNVAWRTNVPGLGWSSPIVWGNRVFLTTAVDAQGTEQPEGGFYLDKDRGGRGEHRWLVLAYDLNTGVKLWERQVHQAVPPRTHLKSSYASATPVTDGERVYAWFGEFGLLLALNAADGTEAWSFSEPPRKSRENWGFGASPVMHGDRVYLVHDNEEDAYVAAFDASTGNQIWRTKRPPETNWSTPLVWQNDQRAELVVAATGGITSYDLNGEALWELRGMSRITVPNPVAGNGMVYVGSGFVADRQKPLYAIRPGAAGDISLKEGETQNRYVAWRQERAAPYVPSFLVAGKYLYVIQDNGRLSCYDAVTGTVVYEERLRGHFTASPWMCGDRLFFLNERGDTYIVQSGPTFKLLATNTLEKLCLATPAVAGDRLLIRTSSRLYCIGSDQ</sequence>
<dbReference type="Pfam" id="PF13360">
    <property type="entry name" value="PQQ_2"/>
    <property type="match status" value="2"/>
</dbReference>